<keyword evidence="8" id="KW-1185">Reference proteome</keyword>
<feature type="region of interest" description="Disordered" evidence="6">
    <location>
        <begin position="261"/>
        <end position="331"/>
    </location>
</feature>
<feature type="compositionally biased region" description="Basic and acidic residues" evidence="6">
    <location>
        <begin position="355"/>
        <end position="370"/>
    </location>
</feature>
<sequence>MAAEKERPSQYKQSSRKGKKAWRKNIDISDIEKSIRQQQDEEITHGAKDLSTLRNEDLFQVDTVGDEVLKQKLIKRKQIKKNLKSSEILDSIKTNSKVAPLVHPKSQASRDEEKKKKVQGVSKKELRKLMALAGRIDGESKLKNAVSRKGLVRAGTNDLWGAEEEIKVPSGIKLATKDSAAIPEELKKLSTTGWSIATVAPDTLKRAPLKVKDVEEIPHAGKSYNPSTKEWTNLVDSEYQSEKAREEARLQMQAYRERIKHLMDTLDNNEEEDSEDDEEEVDENQGSQENAEPSSEIKLSLNKPSVNKKKTKYQRNKQRRHKEKTALQGELKQLKQQLRELERFEEIEKDVLDKQATREAEKQSRVGKEKPNKKHKLGTKHSVIEGNLELKFSDELSDSLRKLRPEGNLLYDTAKKLQSSGKIETRIPVKKGRRYAPRITEKWTYKDLK</sequence>
<feature type="region of interest" description="Disordered" evidence="6">
    <location>
        <begin position="1"/>
        <end position="27"/>
    </location>
</feature>
<dbReference type="GO" id="GO:0008097">
    <property type="term" value="F:5S rRNA binding"/>
    <property type="evidence" value="ECO:0007669"/>
    <property type="project" value="TreeGrafter"/>
</dbReference>
<protein>
    <recommendedName>
        <fullName evidence="2 5">Ribosome biogenesis protein NOP53</fullName>
    </recommendedName>
</protein>
<evidence type="ECO:0000256" key="2">
    <source>
        <dbReference type="ARBA" id="ARBA00018339"/>
    </source>
</evidence>
<reference evidence="8" key="1">
    <citation type="submission" date="2015-10" db="EMBL/GenBank/DDBJ databases">
        <authorList>
            <person name="Devillers H."/>
        </authorList>
    </citation>
    <scope>NUCLEOTIDE SEQUENCE [LARGE SCALE GENOMIC DNA]</scope>
</reference>
<evidence type="ECO:0000256" key="4">
    <source>
        <dbReference type="ARBA" id="ARBA00023242"/>
    </source>
</evidence>
<evidence type="ECO:0000256" key="5">
    <source>
        <dbReference type="PIRNR" id="PIRNR017302"/>
    </source>
</evidence>
<dbReference type="Proteomes" id="UP000236544">
    <property type="component" value="Unassembled WGS sequence"/>
</dbReference>
<accession>A0A0P1KP31</accession>
<keyword evidence="4 5" id="KW-0539">Nucleus</keyword>
<feature type="compositionally biased region" description="Acidic residues" evidence="6">
    <location>
        <begin position="267"/>
        <end position="283"/>
    </location>
</feature>
<proteinExistence type="inferred from homology"/>
<dbReference type="EMBL" id="LN890560">
    <property type="protein sequence ID" value="CUS20417.1"/>
    <property type="molecule type" value="Genomic_DNA"/>
</dbReference>
<evidence type="ECO:0000256" key="3">
    <source>
        <dbReference type="ARBA" id="ARBA00022517"/>
    </source>
</evidence>
<dbReference type="GO" id="GO:0006364">
    <property type="term" value="P:rRNA processing"/>
    <property type="evidence" value="ECO:0007669"/>
    <property type="project" value="TreeGrafter"/>
</dbReference>
<dbReference type="PIRSF" id="PIRSF017302">
    <property type="entry name" value="Gltscr2"/>
    <property type="match status" value="1"/>
</dbReference>
<feature type="compositionally biased region" description="Basic residues" evidence="6">
    <location>
        <begin position="14"/>
        <end position="23"/>
    </location>
</feature>
<dbReference type="PANTHER" id="PTHR14211">
    <property type="entry name" value="GLIOMA SUPPRESSOR CANDIDATE REGION GENE 2"/>
    <property type="match status" value="1"/>
</dbReference>
<evidence type="ECO:0000256" key="6">
    <source>
        <dbReference type="SAM" id="MobiDB-lite"/>
    </source>
</evidence>
<keyword evidence="3 5" id="KW-0690">Ribosome biogenesis</keyword>
<dbReference type="Pfam" id="PF07767">
    <property type="entry name" value="Nop53"/>
    <property type="match status" value="1"/>
</dbReference>
<organism evidence="7 8">
    <name type="scientific">Lachancea quebecensis</name>
    <dbReference type="NCBI Taxonomy" id="1654605"/>
    <lineage>
        <taxon>Eukaryota</taxon>
        <taxon>Fungi</taxon>
        <taxon>Dikarya</taxon>
        <taxon>Ascomycota</taxon>
        <taxon>Saccharomycotina</taxon>
        <taxon>Saccharomycetes</taxon>
        <taxon>Saccharomycetales</taxon>
        <taxon>Saccharomycetaceae</taxon>
        <taxon>Lachancea</taxon>
    </lineage>
</organism>
<feature type="compositionally biased region" description="Basic residues" evidence="6">
    <location>
        <begin position="306"/>
        <end position="323"/>
    </location>
</feature>
<feature type="region of interest" description="Disordered" evidence="6">
    <location>
        <begin position="355"/>
        <end position="381"/>
    </location>
</feature>
<dbReference type="AlphaFoldDB" id="A0A0P1KP31"/>
<dbReference type="InterPro" id="IPR011687">
    <property type="entry name" value="Nop53/GLTSCR2"/>
</dbReference>
<dbReference type="GO" id="GO:0005654">
    <property type="term" value="C:nucleoplasm"/>
    <property type="evidence" value="ECO:0007669"/>
    <property type="project" value="UniProtKB-SubCell"/>
</dbReference>
<comment type="similarity">
    <text evidence="1 5">Belongs to the NOP53 family.</text>
</comment>
<dbReference type="OrthoDB" id="5072at2759"/>
<evidence type="ECO:0000256" key="1">
    <source>
        <dbReference type="ARBA" id="ARBA00008838"/>
    </source>
</evidence>
<evidence type="ECO:0000313" key="7">
    <source>
        <dbReference type="EMBL" id="CUS20417.1"/>
    </source>
</evidence>
<comment type="subcellular location">
    <subcellularLocation>
        <location evidence="5">Nucleus</location>
        <location evidence="5">Nucleolus</location>
    </subcellularLocation>
    <subcellularLocation>
        <location evidence="5">Nucleus</location>
        <location evidence="5">Nucleoplasm</location>
    </subcellularLocation>
</comment>
<dbReference type="GO" id="GO:0000027">
    <property type="term" value="P:ribosomal large subunit assembly"/>
    <property type="evidence" value="ECO:0007669"/>
    <property type="project" value="UniProtKB-UniRule"/>
</dbReference>
<gene>
    <name evidence="7" type="ORF">LAQU0_S01e06128g</name>
</gene>
<comment type="function">
    <text evidence="5">May play a role in ribosome biogenesis.</text>
</comment>
<evidence type="ECO:0000313" key="8">
    <source>
        <dbReference type="Proteomes" id="UP000236544"/>
    </source>
</evidence>
<name>A0A0P1KP31_9SACH</name>
<dbReference type="PANTHER" id="PTHR14211:SF7">
    <property type="entry name" value="RIBOSOME BIOGENESIS PROTEIN NOP53"/>
    <property type="match status" value="1"/>
</dbReference>
<feature type="region of interest" description="Disordered" evidence="6">
    <location>
        <begin position="94"/>
        <end position="121"/>
    </location>
</feature>
<dbReference type="GO" id="GO:0005730">
    <property type="term" value="C:nucleolus"/>
    <property type="evidence" value="ECO:0007669"/>
    <property type="project" value="UniProtKB-SubCell"/>
</dbReference>